<gene>
    <name evidence="3" type="ORF">BHU72_02260</name>
</gene>
<name>A0A1E5L6A0_9FIRM</name>
<dbReference type="InterPro" id="IPR050659">
    <property type="entry name" value="Peptidase_M24B"/>
</dbReference>
<dbReference type="InterPro" id="IPR029149">
    <property type="entry name" value="Creatin/AminoP/Spt16_N"/>
</dbReference>
<dbReference type="CDD" id="cd01092">
    <property type="entry name" value="APP-like"/>
    <property type="match status" value="1"/>
</dbReference>
<dbReference type="PANTHER" id="PTHR46112">
    <property type="entry name" value="AMINOPEPTIDASE"/>
    <property type="match status" value="1"/>
</dbReference>
<proteinExistence type="predicted"/>
<evidence type="ECO:0000259" key="2">
    <source>
        <dbReference type="Pfam" id="PF01321"/>
    </source>
</evidence>
<dbReference type="OrthoDB" id="9806388at2"/>
<dbReference type="InterPro" id="IPR000587">
    <property type="entry name" value="Creatinase_N"/>
</dbReference>
<dbReference type="RefSeq" id="WP_069701725.1">
    <property type="nucleotide sequence ID" value="NZ_MJAT01000012.1"/>
</dbReference>
<dbReference type="Pfam" id="PF01321">
    <property type="entry name" value="Creatinase_N"/>
    <property type="match status" value="1"/>
</dbReference>
<dbReference type="Proteomes" id="UP000095255">
    <property type="component" value="Unassembled WGS sequence"/>
</dbReference>
<evidence type="ECO:0008006" key="5">
    <source>
        <dbReference type="Google" id="ProtNLM"/>
    </source>
</evidence>
<dbReference type="InterPro" id="IPR001714">
    <property type="entry name" value="Pept_M24_MAP"/>
</dbReference>
<comment type="caution">
    <text evidence="3">The sequence shown here is derived from an EMBL/GenBank/DDBJ whole genome shotgun (WGS) entry which is preliminary data.</text>
</comment>
<evidence type="ECO:0000313" key="4">
    <source>
        <dbReference type="Proteomes" id="UP000095255"/>
    </source>
</evidence>
<dbReference type="SUPFAM" id="SSF55920">
    <property type="entry name" value="Creatinase/aminopeptidase"/>
    <property type="match status" value="1"/>
</dbReference>
<reference evidence="3 4" key="1">
    <citation type="submission" date="2016-09" db="EMBL/GenBank/DDBJ databases">
        <title>Desulfuribacillus arsenicus sp. nov., an obligately anaerobic, dissimilatory arsenic- and antimonate-reducing bacterium isolated from anoxic sediments.</title>
        <authorList>
            <person name="Abin C.A."/>
            <person name="Hollibaugh J.T."/>
        </authorList>
    </citation>
    <scope>NUCLEOTIDE SEQUENCE [LARGE SCALE GENOMIC DNA]</scope>
    <source>
        <strain evidence="3 4">MLFW-2</strain>
    </source>
</reference>
<feature type="domain" description="Creatinase N-terminal" evidence="2">
    <location>
        <begin position="5"/>
        <end position="134"/>
    </location>
</feature>
<dbReference type="InterPro" id="IPR000994">
    <property type="entry name" value="Pept_M24"/>
</dbReference>
<dbReference type="Pfam" id="PF00557">
    <property type="entry name" value="Peptidase_M24"/>
    <property type="match status" value="1"/>
</dbReference>
<accession>A0A1E5L6A0</accession>
<dbReference type="AlphaFoldDB" id="A0A1E5L6A0"/>
<sequence>MFQNRLEKLRQLLQKQSLDAYITTKQENRQYISNFTGTSGYLLVTANDAVLFTDSRYMEQAKEQINKGGVSIRVIEHDSLYWKTIVQWLQQQSIQELGFDSSNTTFDTYTLWKEQWNNIDLKPTNDLIAILRMVKDASEISGIKQATQLTDEAFQSVLGMIRPGIREIEIALALEFYVKKRGAQQLAFDIIVASGKRSALPHGVATNKMIEPGDFITIDFGIKLNGYCSDMTRTVVAGKASNRQKEIYQTVLTAQQLVLDNIKAGMTGKNVDEIARNYIYQNGYRGYFGHGLGHGLGQEVHEGPRLSPTSDTILIPGMVVTVEPGIYIPNFGGVRIEDDVVIENNGCMILNSTPKHLLEL</sequence>
<dbReference type="GO" id="GO:0008235">
    <property type="term" value="F:metalloexopeptidase activity"/>
    <property type="evidence" value="ECO:0007669"/>
    <property type="project" value="UniProtKB-ARBA"/>
</dbReference>
<feature type="domain" description="Peptidase M24" evidence="1">
    <location>
        <begin position="142"/>
        <end position="343"/>
    </location>
</feature>
<dbReference type="STRING" id="1390249.BHU72_02260"/>
<dbReference type="PANTHER" id="PTHR46112:SF3">
    <property type="entry name" value="AMINOPEPTIDASE YPDF"/>
    <property type="match status" value="1"/>
</dbReference>
<dbReference type="PRINTS" id="PR00599">
    <property type="entry name" value="MAPEPTIDASE"/>
</dbReference>
<dbReference type="GO" id="GO:0004177">
    <property type="term" value="F:aminopeptidase activity"/>
    <property type="evidence" value="ECO:0007669"/>
    <property type="project" value="UniProtKB-ARBA"/>
</dbReference>
<organism evidence="3 4">
    <name type="scientific">Desulfuribacillus stibiiarsenatis</name>
    <dbReference type="NCBI Taxonomy" id="1390249"/>
    <lineage>
        <taxon>Bacteria</taxon>
        <taxon>Bacillati</taxon>
        <taxon>Bacillota</taxon>
        <taxon>Desulfuribacillia</taxon>
        <taxon>Desulfuribacillales</taxon>
        <taxon>Desulfuribacillaceae</taxon>
        <taxon>Desulfuribacillus</taxon>
    </lineage>
</organism>
<evidence type="ECO:0000313" key="3">
    <source>
        <dbReference type="EMBL" id="OEH85641.1"/>
    </source>
</evidence>
<dbReference type="InterPro" id="IPR036005">
    <property type="entry name" value="Creatinase/aminopeptidase-like"/>
</dbReference>
<keyword evidence="4" id="KW-1185">Reference proteome</keyword>
<dbReference type="Gene3D" id="3.90.230.10">
    <property type="entry name" value="Creatinase/methionine aminopeptidase superfamily"/>
    <property type="match status" value="1"/>
</dbReference>
<evidence type="ECO:0000259" key="1">
    <source>
        <dbReference type="Pfam" id="PF00557"/>
    </source>
</evidence>
<protein>
    <recommendedName>
        <fullName evidence="5">Xaa-Pro dipeptidase</fullName>
    </recommendedName>
</protein>
<dbReference type="EMBL" id="MJAT01000012">
    <property type="protein sequence ID" value="OEH85641.1"/>
    <property type="molecule type" value="Genomic_DNA"/>
</dbReference>
<dbReference type="Gene3D" id="3.40.350.10">
    <property type="entry name" value="Creatinase/prolidase N-terminal domain"/>
    <property type="match status" value="1"/>
</dbReference>